<protein>
    <submittedName>
        <fullName evidence="3">Uncharacterized protein</fullName>
    </submittedName>
</protein>
<reference evidence="4" key="1">
    <citation type="journal article" date="2010" name="Genome Res.">
        <title>Population genomic sequencing of Coccidioides fungi reveals recent hybridization and transposon control.</title>
        <authorList>
            <person name="Neafsey D.E."/>
            <person name="Barker B.M."/>
            <person name="Sharpton T.J."/>
            <person name="Stajich J.E."/>
            <person name="Park D.J."/>
            <person name="Whiston E."/>
            <person name="Hung C.-Y."/>
            <person name="McMahan C."/>
            <person name="White J."/>
            <person name="Sykes S."/>
            <person name="Heiman D."/>
            <person name="Young S."/>
            <person name="Zeng Q."/>
            <person name="Abouelleil A."/>
            <person name="Aftuck L."/>
            <person name="Bessette D."/>
            <person name="Brown A."/>
            <person name="FitzGerald M."/>
            <person name="Lui A."/>
            <person name="Macdonald J.P."/>
            <person name="Priest M."/>
            <person name="Orbach M.J."/>
            <person name="Galgiani J.N."/>
            <person name="Kirkland T.N."/>
            <person name="Cole G.T."/>
            <person name="Birren B.W."/>
            <person name="Henn M.R."/>
            <person name="Taylor J.W."/>
            <person name="Rounsley S.D."/>
        </authorList>
    </citation>
    <scope>NUCLEOTIDE SEQUENCE [LARGE SCALE GENOMIC DNA]</scope>
    <source>
        <strain evidence="4">RMSCC 2394</strain>
    </source>
</reference>
<dbReference type="OrthoDB" id="5420247at2759"/>
<feature type="transmembrane region" description="Helical" evidence="2">
    <location>
        <begin position="30"/>
        <end position="49"/>
    </location>
</feature>
<gene>
    <name evidence="3" type="ORF">CIRG_02114</name>
</gene>
<dbReference type="Proteomes" id="UP000054565">
    <property type="component" value="Unassembled WGS sequence"/>
</dbReference>
<evidence type="ECO:0000313" key="4">
    <source>
        <dbReference type="Proteomes" id="UP000054565"/>
    </source>
</evidence>
<dbReference type="STRING" id="404692.A0A0J6Y2N5"/>
<feature type="compositionally biased region" description="Polar residues" evidence="1">
    <location>
        <begin position="205"/>
        <end position="223"/>
    </location>
</feature>
<dbReference type="AlphaFoldDB" id="A0A0J6Y2N5"/>
<name>A0A0J6Y2N5_COCIT</name>
<organism evidence="3 4">
    <name type="scientific">Coccidioides immitis RMSCC 2394</name>
    <dbReference type="NCBI Taxonomy" id="404692"/>
    <lineage>
        <taxon>Eukaryota</taxon>
        <taxon>Fungi</taxon>
        <taxon>Dikarya</taxon>
        <taxon>Ascomycota</taxon>
        <taxon>Pezizomycotina</taxon>
        <taxon>Eurotiomycetes</taxon>
        <taxon>Eurotiomycetidae</taxon>
        <taxon>Onygenales</taxon>
        <taxon>Onygenaceae</taxon>
        <taxon>Coccidioides</taxon>
    </lineage>
</organism>
<dbReference type="PANTHER" id="PTHR42029:SF3">
    <property type="entry name" value="AN04G07800"/>
    <property type="match status" value="1"/>
</dbReference>
<evidence type="ECO:0000313" key="3">
    <source>
        <dbReference type="EMBL" id="KMP01975.1"/>
    </source>
</evidence>
<keyword evidence="2" id="KW-1133">Transmembrane helix</keyword>
<accession>A0A0J6Y2N5</accession>
<feature type="transmembrane region" description="Helical" evidence="2">
    <location>
        <begin position="88"/>
        <end position="113"/>
    </location>
</feature>
<sequence>MRERFAFTIRDEGEKRGRPDHDPDGLVLEAWAQGFMVGTLVFMAAITIANMRRRMLLHKLILAEDPPLGASFPYDFGISELLRNGPRFGIMLIAMCISIIFIIFDTLSVLRVLKGALPTGINPFWKLSFVFKCLCDAVVLDDFKTALDRLRDYWLAKNGVEVEGTERQSKSNAAATPVNRSRFWRNSAGIIEPLELKRQQKDDTNCSSSGLSQENQVTPFGHL</sequence>
<proteinExistence type="predicted"/>
<evidence type="ECO:0000256" key="2">
    <source>
        <dbReference type="SAM" id="Phobius"/>
    </source>
</evidence>
<evidence type="ECO:0000256" key="1">
    <source>
        <dbReference type="SAM" id="MobiDB-lite"/>
    </source>
</evidence>
<feature type="region of interest" description="Disordered" evidence="1">
    <location>
        <begin position="199"/>
        <end position="223"/>
    </location>
</feature>
<keyword evidence="2" id="KW-0812">Transmembrane</keyword>
<keyword evidence="2" id="KW-0472">Membrane</keyword>
<dbReference type="EMBL" id="DS028093">
    <property type="protein sequence ID" value="KMP01975.1"/>
    <property type="molecule type" value="Genomic_DNA"/>
</dbReference>
<dbReference type="PANTHER" id="PTHR42029">
    <property type="entry name" value="AN04G07800"/>
    <property type="match status" value="1"/>
</dbReference>